<evidence type="ECO:0000256" key="11">
    <source>
        <dbReference type="ARBA" id="ARBA00049375"/>
    </source>
</evidence>
<dbReference type="PIRSF" id="PIRSF000676">
    <property type="entry name" value="Homoser_kin"/>
    <property type="match status" value="1"/>
</dbReference>
<dbReference type="EMBL" id="SCWC02000002">
    <property type="protein sequence ID" value="KAA1040324.1"/>
    <property type="molecule type" value="Genomic_DNA"/>
</dbReference>
<evidence type="ECO:0000256" key="9">
    <source>
        <dbReference type="ARBA" id="ARBA00022777"/>
    </source>
</evidence>
<evidence type="ECO:0000256" key="1">
    <source>
        <dbReference type="ARBA" id="ARBA00005015"/>
    </source>
</evidence>
<name>A0ABQ6RAJ6_9STAP</name>
<keyword evidence="9 13" id="KW-0418">Kinase</keyword>
<comment type="similarity">
    <text evidence="2 13">Belongs to the GHMP kinase family. Homoserine kinase subfamily.</text>
</comment>
<dbReference type="RefSeq" id="WP_149458787.1">
    <property type="nucleotide sequence ID" value="NZ_SCWC02000002.1"/>
</dbReference>
<dbReference type="HAMAP" id="MF_00384">
    <property type="entry name" value="Homoser_kinase"/>
    <property type="match status" value="1"/>
</dbReference>
<dbReference type="SUPFAM" id="SSF55060">
    <property type="entry name" value="GHMP Kinase, C-terminal domain"/>
    <property type="match status" value="1"/>
</dbReference>
<keyword evidence="10 13" id="KW-0067">ATP-binding</keyword>
<accession>A0ABQ6RAJ6</accession>
<evidence type="ECO:0000256" key="5">
    <source>
        <dbReference type="ARBA" id="ARBA00022605"/>
    </source>
</evidence>
<feature type="binding site" evidence="13">
    <location>
        <begin position="85"/>
        <end position="95"/>
    </location>
    <ligand>
        <name>ATP</name>
        <dbReference type="ChEBI" id="CHEBI:30616"/>
    </ligand>
</feature>
<reference evidence="16 17" key="1">
    <citation type="submission" date="2019-09" db="EMBL/GenBank/DDBJ databases">
        <authorList>
            <person name="Mazhar S."/>
            <person name="Altermann E."/>
            <person name="Hill C."/>
            <person name="Mcauliffe O."/>
        </authorList>
    </citation>
    <scope>NUCLEOTIDE SEQUENCE [LARGE SCALE GENOMIC DNA]</scope>
    <source>
        <strain evidence="16 17">ATCC 51831</strain>
    </source>
</reference>
<sequence>MIRVKVPASTSNLGPGFDSIGMALDSYLEIEAEVSRDWQFNHRSELLHDLPADDTHYLARMVNHFCRLLKVEPFKLTVTMTSTIPLARGLGSSGTVLIASLLIVNHVRQLKLSTDELIQLLSAEEGHPDNVVPSLLGGLVVGCHDGGQCYYETLAPIAWPMYAVIPDYELKTADARNALPFELTYSSAVRASAVSNVLVAALSTGNYDLAGQMMMQDLLHEPYRKHLIKDYTELHDMLNGQGYAFLSGAGPTLFVMARPDADIEQQLRERFLNCEVRRVNTDTAGAVCYAEVELSD</sequence>
<keyword evidence="8 13" id="KW-0547">Nucleotide-binding</keyword>
<evidence type="ECO:0000259" key="14">
    <source>
        <dbReference type="Pfam" id="PF00288"/>
    </source>
</evidence>
<feature type="domain" description="GHMP kinase C-terminal" evidence="15">
    <location>
        <begin position="199"/>
        <end position="268"/>
    </location>
</feature>
<dbReference type="GO" id="GO:0004413">
    <property type="term" value="F:homoserine kinase activity"/>
    <property type="evidence" value="ECO:0007669"/>
    <property type="project" value="UniProtKB-EC"/>
</dbReference>
<evidence type="ECO:0000256" key="4">
    <source>
        <dbReference type="ARBA" id="ARBA00017858"/>
    </source>
</evidence>
<dbReference type="NCBIfam" id="TIGR00191">
    <property type="entry name" value="thrB"/>
    <property type="match status" value="1"/>
</dbReference>
<feature type="domain" description="GHMP kinase N-terminal" evidence="14">
    <location>
        <begin position="57"/>
        <end position="138"/>
    </location>
</feature>
<dbReference type="InterPro" id="IPR006203">
    <property type="entry name" value="GHMP_knse_ATP-bd_CS"/>
</dbReference>
<comment type="pathway">
    <text evidence="1 13">Amino-acid biosynthesis; L-threonine biosynthesis; L-threonine from L-aspartate: step 4/5.</text>
</comment>
<keyword evidence="13" id="KW-0963">Cytoplasm</keyword>
<evidence type="ECO:0000256" key="2">
    <source>
        <dbReference type="ARBA" id="ARBA00007370"/>
    </source>
</evidence>
<comment type="function">
    <text evidence="12 13">Catalyzes the ATP-dependent phosphorylation of L-homoserine to L-homoserine phosphate.</text>
</comment>
<evidence type="ECO:0000256" key="6">
    <source>
        <dbReference type="ARBA" id="ARBA00022679"/>
    </source>
</evidence>
<dbReference type="InterPro" id="IPR014721">
    <property type="entry name" value="Ribsml_uS5_D2-typ_fold_subgr"/>
</dbReference>
<comment type="subcellular location">
    <subcellularLocation>
        <location evidence="13">Cytoplasm</location>
    </subcellularLocation>
</comment>
<evidence type="ECO:0000259" key="15">
    <source>
        <dbReference type="Pfam" id="PF08544"/>
    </source>
</evidence>
<dbReference type="Pfam" id="PF00288">
    <property type="entry name" value="GHMP_kinases_N"/>
    <property type="match status" value="1"/>
</dbReference>
<dbReference type="SUPFAM" id="SSF54211">
    <property type="entry name" value="Ribosomal protein S5 domain 2-like"/>
    <property type="match status" value="1"/>
</dbReference>
<evidence type="ECO:0000256" key="8">
    <source>
        <dbReference type="ARBA" id="ARBA00022741"/>
    </source>
</evidence>
<dbReference type="PROSITE" id="PS00627">
    <property type="entry name" value="GHMP_KINASES_ATP"/>
    <property type="match status" value="1"/>
</dbReference>
<evidence type="ECO:0000256" key="12">
    <source>
        <dbReference type="ARBA" id="ARBA00049954"/>
    </source>
</evidence>
<dbReference type="PANTHER" id="PTHR20861:SF1">
    <property type="entry name" value="HOMOSERINE KINASE"/>
    <property type="match status" value="1"/>
</dbReference>
<dbReference type="EC" id="2.7.1.39" evidence="3 13"/>
<evidence type="ECO:0000256" key="7">
    <source>
        <dbReference type="ARBA" id="ARBA00022697"/>
    </source>
</evidence>
<comment type="caution">
    <text evidence="16">The sequence shown here is derived from an EMBL/GenBank/DDBJ whole genome shotgun (WGS) entry which is preliminary data.</text>
</comment>
<dbReference type="Gene3D" id="3.30.230.10">
    <property type="match status" value="1"/>
</dbReference>
<evidence type="ECO:0000256" key="10">
    <source>
        <dbReference type="ARBA" id="ARBA00022840"/>
    </source>
</evidence>
<dbReference type="PRINTS" id="PR00958">
    <property type="entry name" value="HOMSERKINASE"/>
</dbReference>
<keyword evidence="6 13" id="KW-0808">Transferase</keyword>
<dbReference type="InterPro" id="IPR013750">
    <property type="entry name" value="GHMP_kinase_C_dom"/>
</dbReference>
<dbReference type="PANTHER" id="PTHR20861">
    <property type="entry name" value="HOMOSERINE/4-DIPHOSPHOCYTIDYL-2-C-METHYL-D-ERYTHRITOL KINASE"/>
    <property type="match status" value="1"/>
</dbReference>
<keyword evidence="5 13" id="KW-0028">Amino-acid biosynthesis</keyword>
<dbReference type="InterPro" id="IPR000870">
    <property type="entry name" value="Homoserine_kinase"/>
</dbReference>
<evidence type="ECO:0000256" key="13">
    <source>
        <dbReference type="HAMAP-Rule" id="MF_00384"/>
    </source>
</evidence>
<evidence type="ECO:0000313" key="16">
    <source>
        <dbReference type="EMBL" id="KAA1040324.1"/>
    </source>
</evidence>
<dbReference type="InterPro" id="IPR006204">
    <property type="entry name" value="GHMP_kinase_N_dom"/>
</dbReference>
<dbReference type="InterPro" id="IPR020568">
    <property type="entry name" value="Ribosomal_Su5_D2-typ_SF"/>
</dbReference>
<dbReference type="Gene3D" id="3.30.70.890">
    <property type="entry name" value="GHMP kinase, C-terminal domain"/>
    <property type="match status" value="1"/>
</dbReference>
<proteinExistence type="inferred from homology"/>
<evidence type="ECO:0000256" key="3">
    <source>
        <dbReference type="ARBA" id="ARBA00012078"/>
    </source>
</evidence>
<protein>
    <recommendedName>
        <fullName evidence="4 13">Homoserine kinase</fullName>
        <shortName evidence="13">HK</shortName>
        <shortName evidence="13">HSK</shortName>
        <ecNumber evidence="3 13">2.7.1.39</ecNumber>
    </recommendedName>
</protein>
<dbReference type="Pfam" id="PF08544">
    <property type="entry name" value="GHMP_kinases_C"/>
    <property type="match status" value="1"/>
</dbReference>
<dbReference type="InterPro" id="IPR036554">
    <property type="entry name" value="GHMP_kinase_C_sf"/>
</dbReference>
<keyword evidence="7 13" id="KW-0791">Threonine biosynthesis</keyword>
<comment type="catalytic activity">
    <reaction evidence="11 13">
        <text>L-homoserine + ATP = O-phospho-L-homoserine + ADP + H(+)</text>
        <dbReference type="Rhea" id="RHEA:13985"/>
        <dbReference type="ChEBI" id="CHEBI:15378"/>
        <dbReference type="ChEBI" id="CHEBI:30616"/>
        <dbReference type="ChEBI" id="CHEBI:57476"/>
        <dbReference type="ChEBI" id="CHEBI:57590"/>
        <dbReference type="ChEBI" id="CHEBI:456216"/>
        <dbReference type="EC" id="2.7.1.39"/>
    </reaction>
</comment>
<gene>
    <name evidence="13" type="primary">thrB</name>
    <name evidence="16" type="ORF">ERX35_004850</name>
</gene>
<keyword evidence="17" id="KW-1185">Reference proteome</keyword>
<evidence type="ECO:0000313" key="17">
    <source>
        <dbReference type="Proteomes" id="UP000295735"/>
    </source>
</evidence>
<dbReference type="Proteomes" id="UP000295735">
    <property type="component" value="Unassembled WGS sequence"/>
</dbReference>
<organism evidence="16 17">
    <name type="scientific">Macrococcus equipercicus</name>
    <dbReference type="NCBI Taxonomy" id="69967"/>
    <lineage>
        <taxon>Bacteria</taxon>
        <taxon>Bacillati</taxon>
        <taxon>Bacillota</taxon>
        <taxon>Bacilli</taxon>
        <taxon>Bacillales</taxon>
        <taxon>Staphylococcaceae</taxon>
        <taxon>Macrococcus</taxon>
    </lineage>
</organism>